<dbReference type="STRING" id="31234.E3LK93"/>
<evidence type="ECO:0000256" key="1">
    <source>
        <dbReference type="SAM" id="Coils"/>
    </source>
</evidence>
<dbReference type="Proteomes" id="UP000008281">
    <property type="component" value="Unassembled WGS sequence"/>
</dbReference>
<keyword evidence="4" id="KW-1185">Reference proteome</keyword>
<organism evidence="4">
    <name type="scientific">Caenorhabditis remanei</name>
    <name type="common">Caenorhabditis vulgaris</name>
    <dbReference type="NCBI Taxonomy" id="31234"/>
    <lineage>
        <taxon>Eukaryota</taxon>
        <taxon>Metazoa</taxon>
        <taxon>Ecdysozoa</taxon>
        <taxon>Nematoda</taxon>
        <taxon>Chromadorea</taxon>
        <taxon>Rhabditida</taxon>
        <taxon>Rhabditina</taxon>
        <taxon>Rhabditomorpha</taxon>
        <taxon>Rhabditoidea</taxon>
        <taxon>Rhabditidae</taxon>
        <taxon>Peloderinae</taxon>
        <taxon>Caenorhabditis</taxon>
    </lineage>
</organism>
<dbReference type="eggNOG" id="ENOG502THSP">
    <property type="taxonomic scope" value="Eukaryota"/>
</dbReference>
<evidence type="ECO:0000256" key="2">
    <source>
        <dbReference type="SAM" id="MobiDB-lite"/>
    </source>
</evidence>
<dbReference type="OrthoDB" id="5853908at2759"/>
<proteinExistence type="predicted"/>
<dbReference type="EMBL" id="DS268410">
    <property type="protein sequence ID" value="EFO99743.1"/>
    <property type="molecule type" value="Genomic_DNA"/>
</dbReference>
<gene>
    <name evidence="3" type="ORF">CRE_18779</name>
</gene>
<dbReference type="HOGENOM" id="CLU_053398_0_0_1"/>
<feature type="compositionally biased region" description="Low complexity" evidence="2">
    <location>
        <begin position="18"/>
        <end position="28"/>
    </location>
</feature>
<dbReference type="FunCoup" id="E3LK93">
    <property type="interactions" value="93"/>
</dbReference>
<feature type="coiled-coil region" evidence="1">
    <location>
        <begin position="123"/>
        <end position="194"/>
    </location>
</feature>
<dbReference type="OMA" id="CHEVALY"/>
<feature type="region of interest" description="Disordered" evidence="2">
    <location>
        <begin position="42"/>
        <end position="64"/>
    </location>
</feature>
<evidence type="ECO:0000313" key="3">
    <source>
        <dbReference type="EMBL" id="EFO99743.1"/>
    </source>
</evidence>
<accession>E3LK93</accession>
<protein>
    <recommendedName>
        <fullName evidence="5">Protein containing ALS2cr12 (ALS2CR12) signature</fullName>
    </recommendedName>
</protein>
<keyword evidence="1" id="KW-0175">Coiled coil</keyword>
<evidence type="ECO:0008006" key="5">
    <source>
        <dbReference type="Google" id="ProtNLM"/>
    </source>
</evidence>
<reference evidence="3" key="1">
    <citation type="submission" date="2007-07" db="EMBL/GenBank/DDBJ databases">
        <title>PCAP assembly of the Caenorhabditis remanei genome.</title>
        <authorList>
            <consortium name="The Caenorhabditis remanei Sequencing Consortium"/>
            <person name="Wilson R.K."/>
        </authorList>
    </citation>
    <scope>NUCLEOTIDE SEQUENCE [LARGE SCALE GENOMIC DNA]</scope>
    <source>
        <strain evidence="3">PB4641</strain>
    </source>
</reference>
<name>E3LK93_CAERE</name>
<dbReference type="InParanoid" id="E3LK93"/>
<feature type="compositionally biased region" description="Basic and acidic residues" evidence="2">
    <location>
        <begin position="1"/>
        <end position="10"/>
    </location>
</feature>
<feature type="region of interest" description="Disordered" evidence="2">
    <location>
        <begin position="1"/>
        <end position="28"/>
    </location>
</feature>
<sequence>MGQDGSKEDFQQQAADIQAHQLNQAAQQQSQLLAFQELQRKQNEERAALRRREEERLDAADREFAEREKNVLEMARKTQEANRARADQIQRDNEERVRAAIRDGNDALDKQRNINQSEITNKTLDHQNQLTRTQNRIAETEKNAEEKVIKLKEKNEQIQQKIHEDSKHYHEKKLEASERHALELEKRHNETKEIMLEREANKLKHTERMAISQKMFEAGRINIAIEGERDVRENHFIDAVSNTKRCGLEVSSAINGMGKYAYALKKDKEAQPKDINALKVFNYSVVPALLQQTVPNKIMHLEMSASSILQQQESANPNAVKCQQIAKDIKAAVSKLLKATTRFQASLDESPIDESPKLFKKVTKANDALQELINSFPIVTRSHHAIGMIMQSTRSITSGNYNVEDIQSISTLTVSAIEDSGTNS</sequence>
<evidence type="ECO:0000313" key="4">
    <source>
        <dbReference type="Proteomes" id="UP000008281"/>
    </source>
</evidence>
<dbReference type="AlphaFoldDB" id="E3LK93"/>